<accession>A0ABQ3KFR9</accession>
<feature type="region of interest" description="Disordered" evidence="1">
    <location>
        <begin position="1"/>
        <end position="33"/>
    </location>
</feature>
<sequence>MVVAVSSTADARRDAPARPALTRGEPETSYARARAPRPWTAALQRPAAKILVAGGLTLAGWLLGGALSGSTASAAERPVCPEAPVVSTVDHAAKPLWHARHRKNHHESGEGTCAVRPKTDSAESPQADEPQADESSTAAETTPETTKDSPAAEEPATTPSSATAEQPVGTSSESTSPEEPTATTKTTSPAGSTAEAPKATSSSGNLLGNLVGGTLTAVTGATTKDTAADSAPQATSSGGGLVGGLVGGLLDVVGGTLSTVTDTVGAVTGTLTHTVLAPLTQPPAGNPGAPVLLPLDDLLGPVFSGGSNSGGVVATVPGVTTAVVTQAPAAVVFETVPAAVPTTTAADEQQVTRVAVVRLVVRHAESLPPVHEQPRDSGTRATGGGSDTTPGLPGGTTAPSAPAPTAAPGHDGPGGARHTFAVHTDDVTTTQLKLIGTSRDHEVDGAGREAALPTTSPD</sequence>
<keyword evidence="3" id="KW-1185">Reference proteome</keyword>
<feature type="compositionally biased region" description="Low complexity" evidence="1">
    <location>
        <begin position="134"/>
        <end position="144"/>
    </location>
</feature>
<gene>
    <name evidence="2" type="ORF">GCM10017567_40720</name>
</gene>
<dbReference type="EMBL" id="BNAW01000017">
    <property type="protein sequence ID" value="GHG18283.1"/>
    <property type="molecule type" value="Genomic_DNA"/>
</dbReference>
<feature type="region of interest" description="Disordered" evidence="1">
    <location>
        <begin position="366"/>
        <end position="458"/>
    </location>
</feature>
<proteinExistence type="predicted"/>
<comment type="caution">
    <text evidence="2">The sequence shown here is derived from an EMBL/GenBank/DDBJ whole genome shotgun (WGS) entry which is preliminary data.</text>
</comment>
<reference evidence="3" key="1">
    <citation type="journal article" date="2019" name="Int. J. Syst. Evol. Microbiol.">
        <title>The Global Catalogue of Microorganisms (GCM) 10K type strain sequencing project: providing services to taxonomists for standard genome sequencing and annotation.</title>
        <authorList>
            <consortium name="The Broad Institute Genomics Platform"/>
            <consortium name="The Broad Institute Genome Sequencing Center for Infectious Disease"/>
            <person name="Wu L."/>
            <person name="Ma J."/>
        </authorList>
    </citation>
    <scope>NUCLEOTIDE SEQUENCE [LARGE SCALE GENOMIC DNA]</scope>
    <source>
        <strain evidence="3">CGMCC 4.7680</strain>
    </source>
</reference>
<protein>
    <submittedName>
        <fullName evidence="2">Uncharacterized protein</fullName>
    </submittedName>
</protein>
<feature type="compositionally biased region" description="Low complexity" evidence="1">
    <location>
        <begin position="387"/>
        <end position="409"/>
    </location>
</feature>
<dbReference type="Proteomes" id="UP000649955">
    <property type="component" value="Unassembled WGS sequence"/>
</dbReference>
<evidence type="ECO:0000256" key="1">
    <source>
        <dbReference type="SAM" id="MobiDB-lite"/>
    </source>
</evidence>
<name>A0ABQ3KFR9_9PSEU</name>
<feature type="compositionally biased region" description="Low complexity" evidence="1">
    <location>
        <begin position="170"/>
        <end position="207"/>
    </location>
</feature>
<feature type="compositionally biased region" description="Basic and acidic residues" evidence="1">
    <location>
        <begin position="438"/>
        <end position="447"/>
    </location>
</feature>
<evidence type="ECO:0000313" key="3">
    <source>
        <dbReference type="Proteomes" id="UP000649955"/>
    </source>
</evidence>
<evidence type="ECO:0000313" key="2">
    <source>
        <dbReference type="EMBL" id="GHG18283.1"/>
    </source>
</evidence>
<organism evidence="2 3">
    <name type="scientific">Amycolatopsis bullii</name>
    <dbReference type="NCBI Taxonomy" id="941987"/>
    <lineage>
        <taxon>Bacteria</taxon>
        <taxon>Bacillati</taxon>
        <taxon>Actinomycetota</taxon>
        <taxon>Actinomycetes</taxon>
        <taxon>Pseudonocardiales</taxon>
        <taxon>Pseudonocardiaceae</taxon>
        <taxon>Amycolatopsis</taxon>
    </lineage>
</organism>
<feature type="region of interest" description="Disordered" evidence="1">
    <location>
        <begin position="100"/>
        <end position="207"/>
    </location>
</feature>